<dbReference type="RefSeq" id="XP_040767024.1">
    <property type="nucleotide sequence ID" value="XM_040902882.1"/>
</dbReference>
<dbReference type="EMBL" id="KV427612">
    <property type="protein sequence ID" value="KZT09284.1"/>
    <property type="molecule type" value="Genomic_DNA"/>
</dbReference>
<dbReference type="AlphaFoldDB" id="A0A165FPL2"/>
<dbReference type="InParanoid" id="A0A165FPL2"/>
<evidence type="ECO:0008006" key="3">
    <source>
        <dbReference type="Google" id="ProtNLM"/>
    </source>
</evidence>
<gene>
    <name evidence="1" type="ORF">LAESUDRAFT_546708</name>
</gene>
<reference evidence="1 2" key="1">
    <citation type="journal article" date="2016" name="Mol. Biol. Evol.">
        <title>Comparative Genomics of Early-Diverging Mushroom-Forming Fungi Provides Insights into the Origins of Lignocellulose Decay Capabilities.</title>
        <authorList>
            <person name="Nagy L.G."/>
            <person name="Riley R."/>
            <person name="Tritt A."/>
            <person name="Adam C."/>
            <person name="Daum C."/>
            <person name="Floudas D."/>
            <person name="Sun H."/>
            <person name="Yadav J.S."/>
            <person name="Pangilinan J."/>
            <person name="Larsson K.H."/>
            <person name="Matsuura K."/>
            <person name="Barry K."/>
            <person name="Labutti K."/>
            <person name="Kuo R."/>
            <person name="Ohm R.A."/>
            <person name="Bhattacharya S.S."/>
            <person name="Shirouzu T."/>
            <person name="Yoshinaga Y."/>
            <person name="Martin F.M."/>
            <person name="Grigoriev I.V."/>
            <person name="Hibbett D.S."/>
        </authorList>
    </citation>
    <scope>NUCLEOTIDE SEQUENCE [LARGE SCALE GENOMIC DNA]</scope>
    <source>
        <strain evidence="1 2">93-53</strain>
    </source>
</reference>
<dbReference type="OrthoDB" id="2782214at2759"/>
<evidence type="ECO:0000313" key="1">
    <source>
        <dbReference type="EMBL" id="KZT09284.1"/>
    </source>
</evidence>
<sequence>MYRGHITATGGFLPAAAHQVPFVPPPSPGRSSDPSNEQTFAGVGVPCRWGTPCGMLLTDVSHAGVQKHLSSNHVLPLCNPGEHRPRGTCEWYPERGVKCGREMYQNQYGRHVATVHLECNRCKCERCGAKFTRIDGLARHSKTCRPS</sequence>
<dbReference type="GeneID" id="63819913"/>
<name>A0A165FPL2_9APHY</name>
<evidence type="ECO:0000313" key="2">
    <source>
        <dbReference type="Proteomes" id="UP000076871"/>
    </source>
</evidence>
<protein>
    <recommendedName>
        <fullName evidence="3">C2H2-type domain-containing protein</fullName>
    </recommendedName>
</protein>
<accession>A0A165FPL2</accession>
<organism evidence="1 2">
    <name type="scientific">Laetiporus sulphureus 93-53</name>
    <dbReference type="NCBI Taxonomy" id="1314785"/>
    <lineage>
        <taxon>Eukaryota</taxon>
        <taxon>Fungi</taxon>
        <taxon>Dikarya</taxon>
        <taxon>Basidiomycota</taxon>
        <taxon>Agaricomycotina</taxon>
        <taxon>Agaricomycetes</taxon>
        <taxon>Polyporales</taxon>
        <taxon>Laetiporus</taxon>
    </lineage>
</organism>
<dbReference type="STRING" id="1314785.A0A165FPL2"/>
<keyword evidence="2" id="KW-1185">Reference proteome</keyword>
<proteinExistence type="predicted"/>
<dbReference type="Proteomes" id="UP000076871">
    <property type="component" value="Unassembled WGS sequence"/>
</dbReference>